<protein>
    <submittedName>
        <fullName evidence="1">Uncharacterized protein</fullName>
    </submittedName>
</protein>
<accession>A0ACC3A0U3</accession>
<keyword evidence="2" id="KW-1185">Reference proteome</keyword>
<comment type="caution">
    <text evidence="1">The sequence shown here is derived from an EMBL/GenBank/DDBJ whole genome shotgun (WGS) entry which is preliminary data.</text>
</comment>
<dbReference type="Proteomes" id="UP001172386">
    <property type="component" value="Unassembled WGS sequence"/>
</dbReference>
<evidence type="ECO:0000313" key="2">
    <source>
        <dbReference type="Proteomes" id="UP001172386"/>
    </source>
</evidence>
<name>A0ACC3A0U3_9EURO</name>
<dbReference type="EMBL" id="JAPDRQ010000146">
    <property type="protein sequence ID" value="KAJ9653652.1"/>
    <property type="molecule type" value="Genomic_DNA"/>
</dbReference>
<sequence length="423" mass="47028">MSSQPATSTADSVIESNVFGGFGAVLGYIGAEAATPAVFERLLWPQRFLSGFDIASAPWLAILMPMGGPLHKAALQCLDTAFTYGLFKGPQQGHMLGTSFFSQKSWTYTMHANDGAIESHTEPVRNSLWTGALSQMAIPVLETSPLRNSDASAEKRMTPVAPFRAKVAVSHLTLTSATLPERQSKMPLVSEAVDTPSLRIILGLFTTEATAICLSIALALSRRTLWSLFFLAPLFLRLLSALFSVHREPLVPHDSTVIKDERWQDFEIHCPSSEGSFMLITGPPSVVLQFFRHYGHPVRNRFRELLQLCIVVMYGCYFPIGLLCSVCWMPIDIQYAWLSYQIYVVLSMHLIRYTHSGSWASTQARIVQAFTTTSNGNDERSILFGQNREDAGLVKATLKIMYKNRYGEGKECMEQLLSRNAKV</sequence>
<reference evidence="1" key="1">
    <citation type="submission" date="2022-10" db="EMBL/GenBank/DDBJ databases">
        <title>Culturing micro-colonial fungi from biological soil crusts in the Mojave desert and describing Neophaeococcomyces mojavensis, and introducing the new genera and species Taxawa tesnikishii.</title>
        <authorList>
            <person name="Kurbessoian T."/>
            <person name="Stajich J.E."/>
        </authorList>
    </citation>
    <scope>NUCLEOTIDE SEQUENCE</scope>
    <source>
        <strain evidence="1">JES_112</strain>
    </source>
</reference>
<gene>
    <name evidence="1" type="ORF">H2198_007203</name>
</gene>
<proteinExistence type="predicted"/>
<evidence type="ECO:0000313" key="1">
    <source>
        <dbReference type="EMBL" id="KAJ9653652.1"/>
    </source>
</evidence>
<organism evidence="1 2">
    <name type="scientific">Neophaeococcomyces mojaviensis</name>
    <dbReference type="NCBI Taxonomy" id="3383035"/>
    <lineage>
        <taxon>Eukaryota</taxon>
        <taxon>Fungi</taxon>
        <taxon>Dikarya</taxon>
        <taxon>Ascomycota</taxon>
        <taxon>Pezizomycotina</taxon>
        <taxon>Eurotiomycetes</taxon>
        <taxon>Chaetothyriomycetidae</taxon>
        <taxon>Chaetothyriales</taxon>
        <taxon>Chaetothyriales incertae sedis</taxon>
        <taxon>Neophaeococcomyces</taxon>
    </lineage>
</organism>